<proteinExistence type="predicted"/>
<evidence type="ECO:0000313" key="1">
    <source>
        <dbReference type="EMBL" id="TGX83369.1"/>
    </source>
</evidence>
<sequence length="294" mass="32002">MIMKDMKEMSIKQKRVFYALACVAVLLVALGVVYAASDDDKGGNADADSAKCMTVAVTPTLDCLPVYVAVETGIADELGCELGLQQQASIADCDSALVGGSAFCASTDSVRAAMLLAGMKKGVKEKYSIVRNPNCCLFLFANRKARVKKVSQLKDKMIAVDRKGADAVMAQYVLDSVKLVDDKAFLVNIHSLNVRMAMLANNTIDAAVLPEPQATVARKVGHENLYAECSRGGKTYGAFLVEKENKELFVKIYNRACDSINKNGIAHYDSILVRRMSVPEKFVKDIPIIRFVKL</sequence>
<accession>A0AC61QT56</accession>
<comment type="caution">
    <text evidence="1">The sequence shown here is derived from an EMBL/GenBank/DDBJ whole genome shotgun (WGS) entry which is preliminary data.</text>
</comment>
<dbReference type="Proteomes" id="UP000308886">
    <property type="component" value="Unassembled WGS sequence"/>
</dbReference>
<evidence type="ECO:0000313" key="2">
    <source>
        <dbReference type="Proteomes" id="UP000308886"/>
    </source>
</evidence>
<reference evidence="1" key="1">
    <citation type="submission" date="2019-04" db="EMBL/GenBank/DDBJ databases">
        <title>Microbes associate with the intestines of laboratory mice.</title>
        <authorList>
            <person name="Navarre W."/>
            <person name="Wong E."/>
            <person name="Huang K."/>
            <person name="Tropini C."/>
            <person name="Ng K."/>
            <person name="Yu B."/>
        </authorList>
    </citation>
    <scope>NUCLEOTIDE SEQUENCE</scope>
    <source>
        <strain evidence="1">NM73_A23</strain>
    </source>
</reference>
<gene>
    <name evidence="1" type="ORF">E5358_03705</name>
</gene>
<name>A0AC61QT56_9BACT</name>
<protein>
    <submittedName>
        <fullName evidence="1">ABC transporter substrate-binding protein</fullName>
    </submittedName>
</protein>
<keyword evidence="2" id="KW-1185">Reference proteome</keyword>
<dbReference type="EMBL" id="SRZC01000004">
    <property type="protein sequence ID" value="TGX83369.1"/>
    <property type="molecule type" value="Genomic_DNA"/>
</dbReference>
<organism evidence="1 2">
    <name type="scientific">Palleniella muris</name>
    <dbReference type="NCBI Taxonomy" id="3038145"/>
    <lineage>
        <taxon>Bacteria</taxon>
        <taxon>Pseudomonadati</taxon>
        <taxon>Bacteroidota</taxon>
        <taxon>Bacteroidia</taxon>
        <taxon>Bacteroidales</taxon>
        <taxon>Prevotellaceae</taxon>
        <taxon>Palleniella</taxon>
    </lineage>
</organism>